<dbReference type="Pfam" id="PF09335">
    <property type="entry name" value="VTT_dom"/>
    <property type="match status" value="1"/>
</dbReference>
<dbReference type="EMBL" id="CP046147">
    <property type="protein sequence ID" value="WFG40004.1"/>
    <property type="molecule type" value="Genomic_DNA"/>
</dbReference>
<feature type="transmembrane region" description="Helical" evidence="7">
    <location>
        <begin position="191"/>
        <end position="214"/>
    </location>
</feature>
<evidence type="ECO:0000256" key="3">
    <source>
        <dbReference type="ARBA" id="ARBA00022475"/>
    </source>
</evidence>
<evidence type="ECO:0000313" key="10">
    <source>
        <dbReference type="EMBL" id="WFG40004.1"/>
    </source>
</evidence>
<dbReference type="AlphaFoldDB" id="A0AAJ5ZH66"/>
<reference evidence="10" key="2">
    <citation type="journal article" date="2023" name="Nat. Commun.">
        <title>Cultivation of marine bacteria of the SAR202 clade.</title>
        <authorList>
            <person name="Lim Y."/>
            <person name="Seo J.H."/>
            <person name="Giovannoni S.J."/>
            <person name="Kang I."/>
            <person name="Cho J.C."/>
        </authorList>
    </citation>
    <scope>NUCLEOTIDE SEQUENCE</scope>
    <source>
        <strain evidence="10">JH1073</strain>
    </source>
</reference>
<dbReference type="Proteomes" id="UP001219901">
    <property type="component" value="Chromosome"/>
</dbReference>
<reference evidence="11 12" key="1">
    <citation type="submission" date="2019-11" db="EMBL/GenBank/DDBJ databases">
        <authorList>
            <person name="Cho J.-C."/>
        </authorList>
    </citation>
    <scope>NUCLEOTIDE SEQUENCE [LARGE SCALE GENOMIC DNA]</scope>
    <source>
        <strain evidence="10 11">JH1073</strain>
        <strain evidence="9 12">JH702</strain>
    </source>
</reference>
<keyword evidence="6 7" id="KW-0472">Membrane</keyword>
<keyword evidence="5 7" id="KW-1133">Transmembrane helix</keyword>
<evidence type="ECO:0000256" key="5">
    <source>
        <dbReference type="ARBA" id="ARBA00022989"/>
    </source>
</evidence>
<evidence type="ECO:0000313" key="12">
    <source>
        <dbReference type="Proteomes" id="UP001321249"/>
    </source>
</evidence>
<evidence type="ECO:0000256" key="2">
    <source>
        <dbReference type="ARBA" id="ARBA00010792"/>
    </source>
</evidence>
<keyword evidence="3" id="KW-1003">Cell membrane</keyword>
<feature type="transmembrane region" description="Helical" evidence="7">
    <location>
        <begin position="44"/>
        <end position="66"/>
    </location>
</feature>
<evidence type="ECO:0000256" key="1">
    <source>
        <dbReference type="ARBA" id="ARBA00004651"/>
    </source>
</evidence>
<evidence type="ECO:0000313" key="11">
    <source>
        <dbReference type="Proteomes" id="UP001219901"/>
    </source>
</evidence>
<dbReference type="InterPro" id="IPR032816">
    <property type="entry name" value="VTT_dom"/>
</dbReference>
<evidence type="ECO:0000313" key="9">
    <source>
        <dbReference type="EMBL" id="MDG0867628.1"/>
    </source>
</evidence>
<evidence type="ECO:0000259" key="8">
    <source>
        <dbReference type="Pfam" id="PF09335"/>
    </source>
</evidence>
<proteinExistence type="inferred from homology"/>
<evidence type="ECO:0000256" key="6">
    <source>
        <dbReference type="ARBA" id="ARBA00023136"/>
    </source>
</evidence>
<accession>A0AAJ5ZH66</accession>
<feature type="domain" description="VTT" evidence="8">
    <location>
        <begin position="110"/>
        <end position="209"/>
    </location>
</feature>
<reference evidence="11" key="3">
    <citation type="submission" date="2023-06" db="EMBL/GenBank/DDBJ databases">
        <title>Pangenomics reveal diversification of enzyme families and niche specialization in globally abundant SAR202 bacteria.</title>
        <authorList>
            <person name="Saw J.H.W."/>
        </authorList>
    </citation>
    <scope>NUCLEOTIDE SEQUENCE [LARGE SCALE GENOMIC DNA]</scope>
    <source>
        <strain evidence="11">JH1073</strain>
    </source>
</reference>
<protein>
    <recommendedName>
        <fullName evidence="8">VTT domain-containing protein</fullName>
    </recommendedName>
</protein>
<feature type="transmembrane region" description="Helical" evidence="7">
    <location>
        <begin position="115"/>
        <end position="138"/>
    </location>
</feature>
<dbReference type="RefSeq" id="WP_342826169.1">
    <property type="nucleotide sequence ID" value="NZ_CP046146.1"/>
</dbReference>
<dbReference type="PANTHER" id="PTHR42709:SF6">
    <property type="entry name" value="UNDECAPRENYL PHOSPHATE TRANSPORTER A"/>
    <property type="match status" value="1"/>
</dbReference>
<comment type="similarity">
    <text evidence="2">Belongs to the DedA family.</text>
</comment>
<dbReference type="Proteomes" id="UP001321249">
    <property type="component" value="Unassembled WGS sequence"/>
</dbReference>
<comment type="subcellular location">
    <subcellularLocation>
        <location evidence="1">Cell membrane</location>
        <topology evidence="1">Multi-pass membrane protein</topology>
    </subcellularLocation>
</comment>
<feature type="transmembrane region" description="Helical" evidence="7">
    <location>
        <begin position="159"/>
        <end position="185"/>
    </location>
</feature>
<keyword evidence="11" id="KW-1185">Reference proteome</keyword>
<dbReference type="EMBL" id="WMBE01000003">
    <property type="protein sequence ID" value="MDG0867628.1"/>
    <property type="molecule type" value="Genomic_DNA"/>
</dbReference>
<keyword evidence="4 7" id="KW-0812">Transmembrane</keyword>
<dbReference type="InterPro" id="IPR051311">
    <property type="entry name" value="DedA_domain"/>
</dbReference>
<evidence type="ECO:0000256" key="4">
    <source>
        <dbReference type="ARBA" id="ARBA00022692"/>
    </source>
</evidence>
<evidence type="ECO:0000256" key="7">
    <source>
        <dbReference type="SAM" id="Phobius"/>
    </source>
</evidence>
<sequence>MSDPTNSEISGASDSSLANSAGEATISVVEHTGIQLWLSNNRDLVFRLTILSFVIAFVVFGTVLWLTDSLNLESVGYGGLWIVSFIAAGSIILPIPGPAAVCIAAAPDLGLNPLLIGLVSATAEALGEMTGYLAGLSGRGLLQRNRFYPKVHSMVMRRGGIILFFGAIVPNPFFDVIGIAAGSIGYPIKKFIGIVFVAKAIKSTSVAYACFWGIDLIQGYFG</sequence>
<organism evidence="10 11">
    <name type="scientific">Candidatus Lucifugimonas marina</name>
    <dbReference type="NCBI Taxonomy" id="3038979"/>
    <lineage>
        <taxon>Bacteria</taxon>
        <taxon>Bacillati</taxon>
        <taxon>Chloroflexota</taxon>
        <taxon>Dehalococcoidia</taxon>
        <taxon>SAR202 cluster</taxon>
        <taxon>Candidatus Lucifugimonadales</taxon>
        <taxon>Candidatus Lucifugimonadaceae</taxon>
        <taxon>Candidatus Lucifugimonas</taxon>
    </lineage>
</organism>
<dbReference type="PANTHER" id="PTHR42709">
    <property type="entry name" value="ALKALINE PHOSPHATASE LIKE PROTEIN"/>
    <property type="match status" value="1"/>
</dbReference>
<gene>
    <name evidence="9" type="ORF">GKO46_11175</name>
    <name evidence="10" type="ORF">GKO48_10365</name>
</gene>
<dbReference type="GO" id="GO:0005886">
    <property type="term" value="C:plasma membrane"/>
    <property type="evidence" value="ECO:0007669"/>
    <property type="project" value="UniProtKB-SubCell"/>
</dbReference>
<name>A0AAJ5ZH66_9CHLR</name>
<feature type="transmembrane region" description="Helical" evidence="7">
    <location>
        <begin position="78"/>
        <end position="95"/>
    </location>
</feature>